<gene>
    <name evidence="9" type="ORF">N864_23520</name>
</gene>
<evidence type="ECO:0000256" key="6">
    <source>
        <dbReference type="ARBA" id="ARBA00023211"/>
    </source>
</evidence>
<keyword evidence="4 9" id="KW-0378">Hydrolase</keyword>
<organism evidence="9 10">
    <name type="scientific">Intrasporangium chromatireducens Q5-1</name>
    <dbReference type="NCBI Taxonomy" id="584657"/>
    <lineage>
        <taxon>Bacteria</taxon>
        <taxon>Bacillati</taxon>
        <taxon>Actinomycetota</taxon>
        <taxon>Actinomycetes</taxon>
        <taxon>Micrococcales</taxon>
        <taxon>Intrasporangiaceae</taxon>
        <taxon>Intrasporangium</taxon>
    </lineage>
</organism>
<accession>W9GV35</accession>
<keyword evidence="5" id="KW-0460">Magnesium</keyword>
<dbReference type="PATRIC" id="fig|584657.3.peg.266"/>
<dbReference type="GO" id="GO:0010945">
    <property type="term" value="F:coenzyme A diphosphatase activity"/>
    <property type="evidence" value="ECO:0007669"/>
    <property type="project" value="InterPro"/>
</dbReference>
<dbReference type="PANTHER" id="PTHR12992">
    <property type="entry name" value="NUDIX HYDROLASE"/>
    <property type="match status" value="1"/>
</dbReference>
<name>W9GV35_9MICO</name>
<dbReference type="InterPro" id="IPR045121">
    <property type="entry name" value="CoAse"/>
</dbReference>
<proteinExistence type="predicted"/>
<comment type="cofactor">
    <cofactor evidence="1">
        <name>Mn(2+)</name>
        <dbReference type="ChEBI" id="CHEBI:29035"/>
    </cofactor>
</comment>
<feature type="region of interest" description="Disordered" evidence="7">
    <location>
        <begin position="31"/>
        <end position="51"/>
    </location>
</feature>
<sequence length="673" mass="71478">MSSIRNGNCIAATGPCGCNSAPPKLTTVGCLPPGGAERQRTESAPSAISPDGEPLAVLAHLLRVCRDHAECLSGGWVEQDLPTATLTRLAHAKRLIALNAGRGRLGQLACEAIADAVAHGRRLDGIRCAYLLAGEVDRVLGHTFEESFRRRAPYEPAVGDPVPIESPDIRQLIDMPASTPPWRLVQRVDQTRRVRLAGAWAAQYRVIYEVPSMDGPLLTPDTIVASCQPNLELAELSVPHDRQQQAFPVGPLDPVLQRHTIDEQIRWAVDAGASIVVLPELSVTAELSHHLHQWVQRDDGPKILVAGTFHERHVAERGGTPRQTNTGMVWAKGVGHPLVHRKHTPARAPVLEALDVEARPTLRIWVLPGGWRLTLAICRDLLNPQAVHALSEAVVNVVLVPAMSDSLRPFVASAAVLVGLSQAFVIVANNPADWGEGLARPADAALFGHPGLGQLTRLVASNAEPGVTLMSIRSASIRRLTAQGPSPGRLAAPSEDAPSWLGGLTSLTERGAGRGQPRRPGPWHQAAVLVVVRGGGPSRASVLLTRRADDLAQYPDVMSFPGGAVDEGDVDPIAAALREAAEEVGLEPGSVRVLGVLPDYALAGSAFIVTPVLAWSTQPRFTQGVNTAEVAEVGWHDVGVPLPEGDGHARAGRMTQAILDQLAGALARQPASV</sequence>
<feature type="domain" description="Nudix hydrolase" evidence="8">
    <location>
        <begin position="522"/>
        <end position="660"/>
    </location>
</feature>
<dbReference type="Pfam" id="PF00293">
    <property type="entry name" value="NUDIX"/>
    <property type="match status" value="1"/>
</dbReference>
<comment type="caution">
    <text evidence="9">The sequence shown here is derived from an EMBL/GenBank/DDBJ whole genome shotgun (WGS) entry which is preliminary data.</text>
</comment>
<dbReference type="SUPFAM" id="SSF56317">
    <property type="entry name" value="Carbon-nitrogen hydrolase"/>
    <property type="match status" value="1"/>
</dbReference>
<dbReference type="PROSITE" id="PS51462">
    <property type="entry name" value="NUDIX"/>
    <property type="match status" value="1"/>
</dbReference>
<dbReference type="EMBL" id="AWQS01000005">
    <property type="protein sequence ID" value="EWT07739.1"/>
    <property type="molecule type" value="Genomic_DNA"/>
</dbReference>
<evidence type="ECO:0000256" key="1">
    <source>
        <dbReference type="ARBA" id="ARBA00001936"/>
    </source>
</evidence>
<evidence type="ECO:0000313" key="10">
    <source>
        <dbReference type="Proteomes" id="UP000019494"/>
    </source>
</evidence>
<evidence type="ECO:0000313" key="9">
    <source>
        <dbReference type="EMBL" id="EWT07739.1"/>
    </source>
</evidence>
<evidence type="ECO:0000256" key="7">
    <source>
        <dbReference type="SAM" id="MobiDB-lite"/>
    </source>
</evidence>
<evidence type="ECO:0000259" key="8">
    <source>
        <dbReference type="PROSITE" id="PS51462"/>
    </source>
</evidence>
<dbReference type="Gene3D" id="3.60.110.10">
    <property type="entry name" value="Carbon-nitrogen hydrolase"/>
    <property type="match status" value="1"/>
</dbReference>
<dbReference type="Gene3D" id="3.90.79.10">
    <property type="entry name" value="Nucleoside Triphosphate Pyrophosphohydrolase"/>
    <property type="match status" value="1"/>
</dbReference>
<dbReference type="SUPFAM" id="SSF55811">
    <property type="entry name" value="Nudix"/>
    <property type="match status" value="1"/>
</dbReference>
<comment type="cofactor">
    <cofactor evidence="2">
        <name>Mg(2+)</name>
        <dbReference type="ChEBI" id="CHEBI:18420"/>
    </cofactor>
</comment>
<evidence type="ECO:0000256" key="2">
    <source>
        <dbReference type="ARBA" id="ARBA00001946"/>
    </source>
</evidence>
<evidence type="ECO:0000256" key="4">
    <source>
        <dbReference type="ARBA" id="ARBA00022801"/>
    </source>
</evidence>
<keyword evidence="10" id="KW-1185">Reference proteome</keyword>
<keyword evidence="3" id="KW-0479">Metal-binding</keyword>
<dbReference type="InterPro" id="IPR036526">
    <property type="entry name" value="C-N_Hydrolase_sf"/>
</dbReference>
<feature type="region of interest" description="Disordered" evidence="7">
    <location>
        <begin position="483"/>
        <end position="521"/>
    </location>
</feature>
<dbReference type="InterPro" id="IPR000086">
    <property type="entry name" value="NUDIX_hydrolase_dom"/>
</dbReference>
<dbReference type="InterPro" id="IPR015797">
    <property type="entry name" value="NUDIX_hydrolase-like_dom_sf"/>
</dbReference>
<dbReference type="Proteomes" id="UP000019494">
    <property type="component" value="Unassembled WGS sequence"/>
</dbReference>
<reference evidence="10" key="1">
    <citation type="submission" date="2013-08" db="EMBL/GenBank/DDBJ databases">
        <title>Intrasporangium oryzae NRRL B-24470.</title>
        <authorList>
            <person name="Liu H."/>
            <person name="Wang G."/>
        </authorList>
    </citation>
    <scope>NUCLEOTIDE SEQUENCE [LARGE SCALE GENOMIC DNA]</scope>
    <source>
        <strain evidence="10">Q5-1</strain>
    </source>
</reference>
<protein>
    <submittedName>
        <fullName evidence="9">NUDIX hydrolase</fullName>
    </submittedName>
</protein>
<dbReference type="PANTHER" id="PTHR12992:SF11">
    <property type="entry name" value="MITOCHONDRIAL COENZYME A DIPHOSPHATASE NUDT8"/>
    <property type="match status" value="1"/>
</dbReference>
<keyword evidence="6" id="KW-0464">Manganese</keyword>
<evidence type="ECO:0000256" key="5">
    <source>
        <dbReference type="ARBA" id="ARBA00022842"/>
    </source>
</evidence>
<dbReference type="GO" id="GO:0046872">
    <property type="term" value="F:metal ion binding"/>
    <property type="evidence" value="ECO:0007669"/>
    <property type="project" value="UniProtKB-KW"/>
</dbReference>
<dbReference type="AlphaFoldDB" id="W9GV35"/>
<evidence type="ECO:0000256" key="3">
    <source>
        <dbReference type="ARBA" id="ARBA00022723"/>
    </source>
</evidence>